<accession>X0WJE9</accession>
<gene>
    <name evidence="1" type="ORF">S01H1_62879</name>
</gene>
<proteinExistence type="predicted"/>
<dbReference type="AlphaFoldDB" id="X0WJE9"/>
<dbReference type="EMBL" id="BARS01041332">
    <property type="protein sequence ID" value="GAG31079.1"/>
    <property type="molecule type" value="Genomic_DNA"/>
</dbReference>
<name>X0WJE9_9ZZZZ</name>
<comment type="caution">
    <text evidence="1">The sequence shown here is derived from an EMBL/GenBank/DDBJ whole genome shotgun (WGS) entry which is preliminary data.</text>
</comment>
<reference evidence="1" key="1">
    <citation type="journal article" date="2014" name="Front. Microbiol.">
        <title>High frequency of phylogenetically diverse reductive dehalogenase-homologous genes in deep subseafloor sedimentary metagenomes.</title>
        <authorList>
            <person name="Kawai M."/>
            <person name="Futagami T."/>
            <person name="Toyoda A."/>
            <person name="Takaki Y."/>
            <person name="Nishi S."/>
            <person name="Hori S."/>
            <person name="Arai W."/>
            <person name="Tsubouchi T."/>
            <person name="Morono Y."/>
            <person name="Uchiyama I."/>
            <person name="Ito T."/>
            <person name="Fujiyama A."/>
            <person name="Inagaki F."/>
            <person name="Takami H."/>
        </authorList>
    </citation>
    <scope>NUCLEOTIDE SEQUENCE</scope>
    <source>
        <strain evidence="1">Expedition CK06-06</strain>
    </source>
</reference>
<protein>
    <submittedName>
        <fullName evidence="1">Uncharacterized protein</fullName>
    </submittedName>
</protein>
<sequence>MYYQNGVIKMAEEIECVYCKRKILKSEGKLSNVTIMEDSGDLKDVEGYLCNECYREMN</sequence>
<evidence type="ECO:0000313" key="1">
    <source>
        <dbReference type="EMBL" id="GAG31079.1"/>
    </source>
</evidence>
<organism evidence="1">
    <name type="scientific">marine sediment metagenome</name>
    <dbReference type="NCBI Taxonomy" id="412755"/>
    <lineage>
        <taxon>unclassified sequences</taxon>
        <taxon>metagenomes</taxon>
        <taxon>ecological metagenomes</taxon>
    </lineage>
</organism>